<dbReference type="InterPro" id="IPR049874">
    <property type="entry name" value="ROK_cs"/>
</dbReference>
<evidence type="ECO:0000313" key="8">
    <source>
        <dbReference type="EMBL" id="MEY8537000.1"/>
    </source>
</evidence>
<gene>
    <name evidence="8" type="primary">scrK</name>
    <name evidence="8" type="ORF">AALM99_00890</name>
</gene>
<keyword evidence="4" id="KW-0862">Zinc</keyword>
<dbReference type="RefSeq" id="WP_202230597.1">
    <property type="nucleotide sequence ID" value="NZ_JBCLSQ010000002.1"/>
</dbReference>
<dbReference type="Gene3D" id="3.30.420.40">
    <property type="match status" value="2"/>
</dbReference>
<comment type="caution">
    <text evidence="8">The sequence shown here is derived from an EMBL/GenBank/DDBJ whole genome shotgun (WGS) entry which is preliminary data.</text>
</comment>
<evidence type="ECO:0000256" key="3">
    <source>
        <dbReference type="ARBA" id="ARBA00022723"/>
    </source>
</evidence>
<keyword evidence="3" id="KW-0479">Metal-binding</keyword>
<comment type="catalytic activity">
    <reaction evidence="7">
        <text>D-fructose + ATP = D-fructose 6-phosphate + ADP + H(+)</text>
        <dbReference type="Rhea" id="RHEA:16125"/>
        <dbReference type="ChEBI" id="CHEBI:15378"/>
        <dbReference type="ChEBI" id="CHEBI:30616"/>
        <dbReference type="ChEBI" id="CHEBI:37721"/>
        <dbReference type="ChEBI" id="CHEBI:61527"/>
        <dbReference type="ChEBI" id="CHEBI:456216"/>
        <dbReference type="EC" id="2.7.1.4"/>
    </reaction>
</comment>
<dbReference type="InterPro" id="IPR000600">
    <property type="entry name" value="ROK"/>
</dbReference>
<evidence type="ECO:0000256" key="2">
    <source>
        <dbReference type="ARBA" id="ARBA00006479"/>
    </source>
</evidence>
<dbReference type="InterPro" id="IPR051804">
    <property type="entry name" value="Carb_Metab_Reg_Kinase/Isom"/>
</dbReference>
<dbReference type="GO" id="GO:0008865">
    <property type="term" value="F:fructokinase activity"/>
    <property type="evidence" value="ECO:0007669"/>
    <property type="project" value="UniProtKB-EC"/>
</dbReference>
<dbReference type="Proteomes" id="UP001565242">
    <property type="component" value="Unassembled WGS sequence"/>
</dbReference>
<dbReference type="PANTHER" id="PTHR42742">
    <property type="entry name" value="TRANSCRIPTIONAL REPRESSOR MPRA"/>
    <property type="match status" value="1"/>
</dbReference>
<evidence type="ECO:0000313" key="9">
    <source>
        <dbReference type="Proteomes" id="UP001565242"/>
    </source>
</evidence>
<dbReference type="InterPro" id="IPR054618">
    <property type="entry name" value="ScrK"/>
</dbReference>
<reference evidence="8 9" key="1">
    <citation type="submission" date="2024-03" db="EMBL/GenBank/DDBJ databases">
        <title>Mouse gut bacterial collection (mGBC) of GemPharmatech.</title>
        <authorList>
            <person name="He Y."/>
            <person name="Dong L."/>
            <person name="Wu D."/>
            <person name="Gao X."/>
            <person name="Lin Z."/>
        </authorList>
    </citation>
    <scope>NUCLEOTIDE SEQUENCE [LARGE SCALE GENOMIC DNA]</scope>
    <source>
        <strain evidence="8 9">20-218</strain>
    </source>
</reference>
<evidence type="ECO:0000256" key="5">
    <source>
        <dbReference type="ARBA" id="ARBA00022842"/>
    </source>
</evidence>
<evidence type="ECO:0000256" key="7">
    <source>
        <dbReference type="ARBA" id="ARBA00048451"/>
    </source>
</evidence>
<dbReference type="PANTHER" id="PTHR42742:SF3">
    <property type="entry name" value="FRUCTOKINASE"/>
    <property type="match status" value="1"/>
</dbReference>
<sequence>MSKYYGSIEAGGTKFVLAVGDEDYGIIKTHQIPTTHPEETISKTIAFFKENPVEAIGLGSFGPLDINSDSPTYGYITTTPKPDWGGINLLGKISDELNIPVAFTTDVNASAYGEMVKTGLQDVVYFTIGTGIGGGATQKGNFIGGRGHAEMGHQTVKRHPKDTNFEGICPFHNDCLEGLASGPTIAARLQKRGEEVEANHEVWELIAYYIAQAAVNATLTLVPERIILGGGVMSQPLMLEKVQRYFIELLNGYVSLPCEVHDYITLPSVENNGSATIGNFALAASKID</sequence>
<keyword evidence="8" id="KW-0808">Transferase</keyword>
<protein>
    <recommendedName>
        <fullName evidence="6">fructokinase</fullName>
        <ecNumber evidence="6">2.7.1.4</ecNumber>
    </recommendedName>
</protein>
<proteinExistence type="inferred from homology"/>
<dbReference type="NCBIfam" id="NF045550">
    <property type="entry name" value="FrctkaseScrK"/>
    <property type="match status" value="1"/>
</dbReference>
<evidence type="ECO:0000256" key="6">
    <source>
        <dbReference type="ARBA" id="ARBA00038887"/>
    </source>
</evidence>
<dbReference type="EC" id="2.7.1.4" evidence="6"/>
<comment type="cofactor">
    <cofactor evidence="1">
        <name>Mg(2+)</name>
        <dbReference type="ChEBI" id="CHEBI:18420"/>
    </cofactor>
</comment>
<dbReference type="CDD" id="cd24067">
    <property type="entry name" value="ASKHA_NBD_ROK_BsFRK-like"/>
    <property type="match status" value="1"/>
</dbReference>
<dbReference type="SUPFAM" id="SSF53067">
    <property type="entry name" value="Actin-like ATPase domain"/>
    <property type="match status" value="1"/>
</dbReference>
<dbReference type="InterPro" id="IPR043129">
    <property type="entry name" value="ATPase_NBD"/>
</dbReference>
<dbReference type="EMBL" id="JBCLSQ010000002">
    <property type="protein sequence ID" value="MEY8537000.1"/>
    <property type="molecule type" value="Genomic_DNA"/>
</dbReference>
<accession>A0ABV4D6F5</accession>
<evidence type="ECO:0000256" key="4">
    <source>
        <dbReference type="ARBA" id="ARBA00022833"/>
    </source>
</evidence>
<dbReference type="PROSITE" id="PS01125">
    <property type="entry name" value="ROK"/>
    <property type="match status" value="1"/>
</dbReference>
<organism evidence="8 9">
    <name type="scientific">Lactococcus muris</name>
    <dbReference type="NCBI Taxonomy" id="2941330"/>
    <lineage>
        <taxon>Bacteria</taxon>
        <taxon>Bacillati</taxon>
        <taxon>Bacillota</taxon>
        <taxon>Bacilli</taxon>
        <taxon>Lactobacillales</taxon>
        <taxon>Streptococcaceae</taxon>
        <taxon>Lactococcus</taxon>
    </lineage>
</organism>
<keyword evidence="5" id="KW-0460">Magnesium</keyword>
<keyword evidence="9" id="KW-1185">Reference proteome</keyword>
<evidence type="ECO:0000256" key="1">
    <source>
        <dbReference type="ARBA" id="ARBA00001946"/>
    </source>
</evidence>
<name>A0ABV4D6F5_9LACT</name>
<comment type="similarity">
    <text evidence="2">Belongs to the ROK (NagC/XylR) family.</text>
</comment>
<dbReference type="Pfam" id="PF00480">
    <property type="entry name" value="ROK"/>
    <property type="match status" value="1"/>
</dbReference>